<reference evidence="1 2" key="1">
    <citation type="submission" date="2020-08" db="EMBL/GenBank/DDBJ databases">
        <title>Genome public.</title>
        <authorList>
            <person name="Liu C."/>
            <person name="Sun Q."/>
        </authorList>
    </citation>
    <scope>NUCLEOTIDE SEQUENCE [LARGE SCALE GENOMIC DNA]</scope>
    <source>
        <strain evidence="1 2">NSJ-71</strain>
    </source>
</reference>
<dbReference type="EMBL" id="JACOPS010000005">
    <property type="protein sequence ID" value="MBC5728963.1"/>
    <property type="molecule type" value="Genomic_DNA"/>
</dbReference>
<comment type="caution">
    <text evidence="1">The sequence shown here is derived from an EMBL/GenBank/DDBJ whole genome shotgun (WGS) entry which is preliminary data.</text>
</comment>
<name>A0ABR7HN52_9FIRM</name>
<gene>
    <name evidence="1" type="ORF">H8R91_10625</name>
</gene>
<dbReference type="InterPro" id="IPR012349">
    <property type="entry name" value="Split_barrel_FMN-bd"/>
</dbReference>
<protein>
    <submittedName>
        <fullName evidence="1">Pyridoxamine 5'-phosphate oxidase family protein</fullName>
    </submittedName>
</protein>
<dbReference type="PANTHER" id="PTHR34071:SF2">
    <property type="entry name" value="FLAVIN-NUCLEOTIDE-BINDING PROTEIN"/>
    <property type="match status" value="1"/>
</dbReference>
<evidence type="ECO:0000313" key="1">
    <source>
        <dbReference type="EMBL" id="MBC5728963.1"/>
    </source>
</evidence>
<dbReference type="Pfam" id="PF12900">
    <property type="entry name" value="Pyridox_ox_2"/>
    <property type="match status" value="1"/>
</dbReference>
<accession>A0ABR7HN52</accession>
<organism evidence="1 2">
    <name type="scientific">Ruminococcus intestinalis</name>
    <dbReference type="NCBI Taxonomy" id="2763066"/>
    <lineage>
        <taxon>Bacteria</taxon>
        <taxon>Bacillati</taxon>
        <taxon>Bacillota</taxon>
        <taxon>Clostridia</taxon>
        <taxon>Eubacteriales</taxon>
        <taxon>Oscillospiraceae</taxon>
        <taxon>Ruminococcus</taxon>
    </lineage>
</organism>
<dbReference type="InterPro" id="IPR024747">
    <property type="entry name" value="Pyridox_Oxase-rel"/>
</dbReference>
<dbReference type="RefSeq" id="WP_186936137.1">
    <property type="nucleotide sequence ID" value="NZ_JACOPS010000005.1"/>
</dbReference>
<sequence length="163" mass="18529">MFRKMRRFKQQLSNDEALKILKNCKSGVLAVSGDDGYPYTVPLNFVYKDGKIYFHCANSGHKLDAIKQNKKVSFCVIEKDEVDSEKLTALFRSVVVFGKAEIMENKEKINSAMLSFGLKYNNDINAVKKEIERERSGLCCVEITIEHITGKQAIELVKTKTIL</sequence>
<evidence type="ECO:0000313" key="2">
    <source>
        <dbReference type="Proteomes" id="UP000636755"/>
    </source>
</evidence>
<proteinExistence type="predicted"/>
<dbReference type="Gene3D" id="2.30.110.10">
    <property type="entry name" value="Electron Transport, Fmn-binding Protein, Chain A"/>
    <property type="match status" value="1"/>
</dbReference>
<keyword evidence="2" id="KW-1185">Reference proteome</keyword>
<dbReference type="PANTHER" id="PTHR34071">
    <property type="entry name" value="5-NITROIMIDAZOLE ANTIBIOTICS RESISTANCE PROTEIN, NIMA-FAMILY-RELATED PROTEIN-RELATED"/>
    <property type="match status" value="1"/>
</dbReference>
<dbReference type="Proteomes" id="UP000636755">
    <property type="component" value="Unassembled WGS sequence"/>
</dbReference>
<dbReference type="SUPFAM" id="SSF50475">
    <property type="entry name" value="FMN-binding split barrel"/>
    <property type="match status" value="1"/>
</dbReference>